<feature type="compositionally biased region" description="Low complexity" evidence="1">
    <location>
        <begin position="127"/>
        <end position="173"/>
    </location>
</feature>
<feature type="chain" id="PRO_5035844915" evidence="3">
    <location>
        <begin position="21"/>
        <end position="1093"/>
    </location>
</feature>
<feature type="transmembrane region" description="Helical" evidence="2">
    <location>
        <begin position="645"/>
        <end position="671"/>
    </location>
</feature>
<feature type="compositionally biased region" description="Low complexity" evidence="1">
    <location>
        <begin position="582"/>
        <end position="603"/>
    </location>
</feature>
<dbReference type="AlphaFoldDB" id="A0A8S1HZP7"/>
<name>A0A8S1HZP7_9PELO</name>
<protein>
    <submittedName>
        <fullName evidence="4">Uncharacterized protein</fullName>
    </submittedName>
</protein>
<dbReference type="EMBL" id="CAJGYM010000160">
    <property type="protein sequence ID" value="CAD6199205.1"/>
    <property type="molecule type" value="Genomic_DNA"/>
</dbReference>
<feature type="signal peptide" evidence="3">
    <location>
        <begin position="1"/>
        <end position="20"/>
    </location>
</feature>
<evidence type="ECO:0000256" key="1">
    <source>
        <dbReference type="SAM" id="MobiDB-lite"/>
    </source>
</evidence>
<keyword evidence="2" id="KW-0812">Transmembrane</keyword>
<feature type="region of interest" description="Disordered" evidence="1">
    <location>
        <begin position="569"/>
        <end position="603"/>
    </location>
</feature>
<reference evidence="4" key="1">
    <citation type="submission" date="2020-10" db="EMBL/GenBank/DDBJ databases">
        <authorList>
            <person name="Kikuchi T."/>
        </authorList>
    </citation>
    <scope>NUCLEOTIDE SEQUENCE</scope>
    <source>
        <strain evidence="4">NKZ352</strain>
    </source>
</reference>
<proteinExistence type="predicted"/>
<gene>
    <name evidence="4" type="ORF">CAUJ_LOCUS15109</name>
</gene>
<keyword evidence="5" id="KW-1185">Reference proteome</keyword>
<keyword evidence="3" id="KW-0732">Signal</keyword>
<accession>A0A8S1HZP7</accession>
<organism evidence="4 5">
    <name type="scientific">Caenorhabditis auriculariae</name>
    <dbReference type="NCBI Taxonomy" id="2777116"/>
    <lineage>
        <taxon>Eukaryota</taxon>
        <taxon>Metazoa</taxon>
        <taxon>Ecdysozoa</taxon>
        <taxon>Nematoda</taxon>
        <taxon>Chromadorea</taxon>
        <taxon>Rhabditida</taxon>
        <taxon>Rhabditina</taxon>
        <taxon>Rhabditomorpha</taxon>
        <taxon>Rhabditoidea</taxon>
        <taxon>Rhabditidae</taxon>
        <taxon>Peloderinae</taxon>
        <taxon>Caenorhabditis</taxon>
    </lineage>
</organism>
<sequence length="1093" mass="122294">MDPKLLAFLFLAAEVSVVSAVCNKLKTEPMAGMDGYNSPWVFYDYSVVGKVTVTCIGEGETQISYPSLDLGLITCPPLVKDGPTDYQTVTCDLTCTDSDKWTIQPPKGLNDGDVIYCTAITVPASIPTTTGLPTTPEPTTKATTQPATTSETVRSTSEAVSSSSASPLTSPITTEPPTPCKNGKMCSTTARAALTSKSSTTNTTSTTTPTKTPSKSSGLPTSIIVLLCVLSLLILLFIAGLFYLFAVIRHRRQAAAAQADELQIRPQEEIPFPTTPPNSRACGVLINGTIADGLPQSPLVTITYDDVAGTAEFGCTGWDDVIISYNLNPDTGFADINCNQTSQEGKGTVFCKLFCDVNDNHWHQLLGFATFVEDNTLYCESDHISTDGFYGIYRNSTIDNTNVSSNFFWVHPSVYIISANLYKNIDNTLVFWIYCNRKDFHIIFSANVYASIDNTDCEPIVNGSTNPPGNNISISPLVQIEYLPEHLAKFACTGIGNAFIAFYFENFNGEVNSNCEDARVEEGGYVTVSCIFECNVDKGFWTKKTSPSNELRIINNTIYCETATPFPTPPPVQTTKVSTRITSKTNPTNPTNPTTNSTTSPAGATSVLTTVTKKPITIPVKTTTATKTPKTTPSPPRSGLSTLEIILIAALSGVVVMLIAVIVFAVLTYLAKNSDSPYVSVDYDDVSATANFHCTGDGFTAINYNSVNGETSHTCDETYEDGVQTVSCLLFCNSTDGHWYQFQNLSIFVINDTLYCERSGEQTPVFFKKLLQPLNYRIFKHQQSRRLLPNKRVQKQRQLPSKRVFLLNQSELQQSALERRDFHFRLPEALKLLNRLLQLSKVRFLEQFLLARLLDQHPLFTCHLKAQKSLKHLLGDLLNQQRAVRRVPKRRNLSPHLQKAQKALKPQLPTQIEIQILICHQSVISWQYFFQLIEPTFDHFFAIFQYCQYNTQYDSWNKTEPRFHFSCLDSHHESYLIVRNANINPVRLNNFTLKIIVYLFDKQYEKCQFHSELQSDVGVSQPCTRKFYENFYGFNHLKQPHLLYQFWWLNANFNDVGKACLNFDRLPFNFNDHYSESKFNCSIQYDAKSSDNF</sequence>
<feature type="compositionally biased region" description="Low complexity" evidence="1">
    <location>
        <begin position="195"/>
        <end position="218"/>
    </location>
</feature>
<keyword evidence="2" id="KW-1133">Transmembrane helix</keyword>
<evidence type="ECO:0000313" key="4">
    <source>
        <dbReference type="EMBL" id="CAD6199205.1"/>
    </source>
</evidence>
<evidence type="ECO:0000256" key="3">
    <source>
        <dbReference type="SAM" id="SignalP"/>
    </source>
</evidence>
<feature type="transmembrane region" description="Helical" evidence="2">
    <location>
        <begin position="223"/>
        <end position="245"/>
    </location>
</feature>
<evidence type="ECO:0000313" key="5">
    <source>
        <dbReference type="Proteomes" id="UP000835052"/>
    </source>
</evidence>
<comment type="caution">
    <text evidence="4">The sequence shown here is derived from an EMBL/GenBank/DDBJ whole genome shotgun (WGS) entry which is preliminary data.</text>
</comment>
<evidence type="ECO:0000256" key="2">
    <source>
        <dbReference type="SAM" id="Phobius"/>
    </source>
</evidence>
<dbReference type="Proteomes" id="UP000835052">
    <property type="component" value="Unassembled WGS sequence"/>
</dbReference>
<feature type="region of interest" description="Disordered" evidence="1">
    <location>
        <begin position="127"/>
        <end position="218"/>
    </location>
</feature>
<keyword evidence="2" id="KW-0472">Membrane</keyword>